<dbReference type="Proteomes" id="UP000015834">
    <property type="component" value="Unassembled WGS sequence"/>
</dbReference>
<accession>T2SY21</accession>
<sequence length="59" mass="6947">MFRNATKTFFFLKEQKRPINIKIPLIYTILTKACTMVLLKDTLPQDLLTISFNKVKEKT</sequence>
<dbReference type="AlphaFoldDB" id="T2SY21"/>
<gene>
    <name evidence="1" type="ORF">L933_02765</name>
</gene>
<organism evidence="1 2">
    <name type="scientific">Helicobacter pylori PZ5056</name>
    <dbReference type="NCBI Taxonomy" id="1337393"/>
    <lineage>
        <taxon>Bacteria</taxon>
        <taxon>Pseudomonadati</taxon>
        <taxon>Campylobacterota</taxon>
        <taxon>Epsilonproteobacteria</taxon>
        <taxon>Campylobacterales</taxon>
        <taxon>Helicobacteraceae</taxon>
        <taxon>Helicobacter</taxon>
    </lineage>
</organism>
<evidence type="ECO:0000313" key="2">
    <source>
        <dbReference type="Proteomes" id="UP000015834"/>
    </source>
</evidence>
<name>T2SY21_HELPX</name>
<dbReference type="EMBL" id="ASYU01000217">
    <property type="protein sequence ID" value="EQD96424.1"/>
    <property type="molecule type" value="Genomic_DNA"/>
</dbReference>
<comment type="caution">
    <text evidence="1">The sequence shown here is derived from an EMBL/GenBank/DDBJ whole genome shotgun (WGS) entry which is preliminary data.</text>
</comment>
<reference evidence="1 2" key="1">
    <citation type="journal article" date="2013" name="Genome Announc.">
        <title>Draft Genome Sequences of Helicobacter pylori Strains Isolated from Regions of Low and High Gastric Cancer Risk in Colombia.</title>
        <authorList>
            <person name="Sheh A."/>
            <person name="Piazuelo M.B."/>
            <person name="Wilson K.T."/>
            <person name="Correa P."/>
            <person name="Fox J.G."/>
        </authorList>
    </citation>
    <scope>NUCLEOTIDE SEQUENCE [LARGE SCALE GENOMIC DNA]</scope>
    <source>
        <strain evidence="1 2">PZ5056</strain>
    </source>
</reference>
<proteinExistence type="predicted"/>
<protein>
    <submittedName>
        <fullName evidence="1">Uncharacterized protein</fullName>
    </submittedName>
</protein>
<evidence type="ECO:0000313" key="1">
    <source>
        <dbReference type="EMBL" id="EQD96424.1"/>
    </source>
</evidence>